<gene>
    <name evidence="1" type="ORF">IPOD504_LOCUS9788</name>
</gene>
<organism evidence="1 2">
    <name type="scientific">Iphiclides podalirius</name>
    <name type="common">scarce swallowtail</name>
    <dbReference type="NCBI Taxonomy" id="110791"/>
    <lineage>
        <taxon>Eukaryota</taxon>
        <taxon>Metazoa</taxon>
        <taxon>Ecdysozoa</taxon>
        <taxon>Arthropoda</taxon>
        <taxon>Hexapoda</taxon>
        <taxon>Insecta</taxon>
        <taxon>Pterygota</taxon>
        <taxon>Neoptera</taxon>
        <taxon>Endopterygota</taxon>
        <taxon>Lepidoptera</taxon>
        <taxon>Glossata</taxon>
        <taxon>Ditrysia</taxon>
        <taxon>Papilionoidea</taxon>
        <taxon>Papilionidae</taxon>
        <taxon>Papilioninae</taxon>
        <taxon>Iphiclides</taxon>
    </lineage>
</organism>
<sequence length="96" mass="10655">MGRTEHLAEMCHGEVPWIPRELELSVSRGRPHLTASQRALVLRSYPLFILGGFDVSESAAGRRLVVFAVIKRSHVAAELSAPTENSLGQLFRKWCG</sequence>
<feature type="non-terminal residue" evidence="1">
    <location>
        <position position="1"/>
    </location>
</feature>
<evidence type="ECO:0000313" key="2">
    <source>
        <dbReference type="Proteomes" id="UP000837857"/>
    </source>
</evidence>
<keyword evidence="2" id="KW-1185">Reference proteome</keyword>
<name>A0ABN8IGN8_9NEOP</name>
<evidence type="ECO:0000313" key="1">
    <source>
        <dbReference type="EMBL" id="CAH2056610.1"/>
    </source>
</evidence>
<accession>A0ABN8IGN8</accession>
<reference evidence="1" key="1">
    <citation type="submission" date="2022-03" db="EMBL/GenBank/DDBJ databases">
        <authorList>
            <person name="Martin H S."/>
        </authorList>
    </citation>
    <scope>NUCLEOTIDE SEQUENCE</scope>
</reference>
<proteinExistence type="predicted"/>
<protein>
    <submittedName>
        <fullName evidence="1">Uncharacterized protein</fullName>
    </submittedName>
</protein>
<dbReference type="EMBL" id="OW152835">
    <property type="protein sequence ID" value="CAH2056610.1"/>
    <property type="molecule type" value="Genomic_DNA"/>
</dbReference>
<dbReference type="Proteomes" id="UP000837857">
    <property type="component" value="Chromosome 23"/>
</dbReference>